<gene>
    <name evidence="3" type="ORF">CZ674_13330</name>
</gene>
<feature type="transmembrane region" description="Helical" evidence="2">
    <location>
        <begin position="109"/>
        <end position="134"/>
    </location>
</feature>
<protein>
    <submittedName>
        <fullName evidence="3">Uncharacterized protein</fullName>
    </submittedName>
</protein>
<dbReference type="GeneID" id="303174191"/>
<sequence length="181" mass="18499">MNTVNNPLGQQQGGQQYGGRLPDMPPVGNPVGNPVAHPSPGHSSAGHAASSQPAPTGRTTPWFGVSIAALVWSVLGLGGGAIVVMYLGLGVIMTNTLDGVFSPASGGGLFNWVLLWVAIIGQLLGLALSLLAAFGARSHRKQGRRMAKGAVIMGFISVGIFLLTGLIQIPLVGILFDALAL</sequence>
<dbReference type="Proteomes" id="UP000195787">
    <property type="component" value="Unassembled WGS sequence"/>
</dbReference>
<accession>A0A1R4GMU1</accession>
<feature type="region of interest" description="Disordered" evidence="1">
    <location>
        <begin position="1"/>
        <end position="55"/>
    </location>
</feature>
<evidence type="ECO:0000313" key="3">
    <source>
        <dbReference type="EMBL" id="SJM69487.1"/>
    </source>
</evidence>
<keyword evidence="2" id="KW-1133">Transmembrane helix</keyword>
<dbReference type="RefSeq" id="WP_086993027.1">
    <property type="nucleotide sequence ID" value="NZ_FUHU01000046.1"/>
</dbReference>
<evidence type="ECO:0000256" key="2">
    <source>
        <dbReference type="SAM" id="Phobius"/>
    </source>
</evidence>
<dbReference type="OrthoDB" id="9882663at2"/>
<keyword evidence="2" id="KW-0812">Transmembrane</keyword>
<evidence type="ECO:0000256" key="1">
    <source>
        <dbReference type="SAM" id="MobiDB-lite"/>
    </source>
</evidence>
<keyword evidence="4" id="KW-1185">Reference proteome</keyword>
<evidence type="ECO:0000313" key="4">
    <source>
        <dbReference type="Proteomes" id="UP000195787"/>
    </source>
</evidence>
<dbReference type="AlphaFoldDB" id="A0A1R4GMU1"/>
<organism evidence="3 4">
    <name type="scientific">Agrococcus casei LMG 22410</name>
    <dbReference type="NCBI Taxonomy" id="1255656"/>
    <lineage>
        <taxon>Bacteria</taxon>
        <taxon>Bacillati</taxon>
        <taxon>Actinomycetota</taxon>
        <taxon>Actinomycetes</taxon>
        <taxon>Micrococcales</taxon>
        <taxon>Microbacteriaceae</taxon>
        <taxon>Agrococcus</taxon>
    </lineage>
</organism>
<feature type="compositionally biased region" description="Low complexity" evidence="1">
    <location>
        <begin position="29"/>
        <end position="55"/>
    </location>
</feature>
<feature type="transmembrane region" description="Helical" evidence="2">
    <location>
        <begin position="62"/>
        <end position="89"/>
    </location>
</feature>
<proteinExistence type="predicted"/>
<name>A0A1R4GMU1_9MICO</name>
<reference evidence="3 4" key="1">
    <citation type="submission" date="2017-02" db="EMBL/GenBank/DDBJ databases">
        <authorList>
            <person name="Peterson S.W."/>
        </authorList>
    </citation>
    <scope>NUCLEOTIDE SEQUENCE [LARGE SCALE GENOMIC DNA]</scope>
    <source>
        <strain evidence="3 4">LMG 22410</strain>
    </source>
</reference>
<keyword evidence="2" id="KW-0472">Membrane</keyword>
<feature type="transmembrane region" description="Helical" evidence="2">
    <location>
        <begin position="155"/>
        <end position="176"/>
    </location>
</feature>
<dbReference type="EMBL" id="FUHU01000046">
    <property type="protein sequence ID" value="SJM69487.1"/>
    <property type="molecule type" value="Genomic_DNA"/>
</dbReference>